<feature type="chain" id="PRO_5045435805" description="Phosphoesterase" evidence="1">
    <location>
        <begin position="22"/>
        <end position="944"/>
    </location>
</feature>
<sequence>MGIMHKAFLFGGLLAITASVAARDHSEPGVALPTGQRLTPLAAPGARFEPLTTRIAPHPEYVADGAAAIAVSPDGREMLVLTSGFNLFNGSDGKRLPAQSTQYVFRYAIDARGGRLLQTTRVPNSYSGIAWQPDGRGFVVGGGVDDVVHRFEAHGSRFAETRAPIALGHASGNGAEVKPQAAGLAVSPDGRRALVANYYNDSISLIDLAAGKVIAERDLRPGKIDPAQAGVPGGENPFAIVWTDATHAWVSAPRDRQLVALKVVGDAVRVTGRVATLGAPTALLVDPRLGRLYATEDNADRLAIIDLKTGRLAAEPRLGLPDALGAAPLAKGLNANALALLPDHRLLVTMGGINAVALVTPRADGASVDGLVPTGWYPSAVAVSRDGGRVFVVNRKSPPGPNPLGCAPKLAIYRGQPNACGAANQYIFQLEKAGLLQFALPKPAALVRTTLQVADNIGLTATQARAAANTTMAAVRARIKHVVFIIKENRTYDQVLGDLAVGNGDPRLAILGERLSPNHHRLARDFVTLDNFYDSGEQSSTGWTWSTAARVPDLLEKTAPVNYAGRGLAYEAEEADRFIYTAQTPAERHATNPALSTDPDLLPGPALLTAPDGDRDEETGQGFLWNAAIRAGLSVRNYGFSDASVYDLGKPGFIPLEREPAKTGTRIYTPGDRLLASRSDPYFRGFDQKMPDYWRMLEWQREFAVADAKDAVPALTLLRLSHDHFGDFSDAIDGVNTVETQMADNDYALGQVIETIAQSRARDSTLIFVIEDDAQNGADHVDARRSVAFIVGPMVRHNALVSTRYTTVSLLRTIEAVLGLAPLGLNDALAVPMADVFDPAMTGWRYHAVAADVLRATQLPIPRDRFVAAPVAAGCAPHDAAYWAAAMRGQNFATEDRLDTDAFNAALWNGLGVGAQPSTRGGEDFRIQRTALLAGVSAAEPCHR</sequence>
<gene>
    <name evidence="2" type="ORF">GCM10008023_01880</name>
</gene>
<dbReference type="Gene3D" id="3.40.720.10">
    <property type="entry name" value="Alkaline Phosphatase, subunit A"/>
    <property type="match status" value="2"/>
</dbReference>
<evidence type="ECO:0000313" key="3">
    <source>
        <dbReference type="Proteomes" id="UP000652430"/>
    </source>
</evidence>
<keyword evidence="1" id="KW-0732">Signal</keyword>
<name>A0ABQ3LDD4_9SPHN</name>
<dbReference type="InterPro" id="IPR017850">
    <property type="entry name" value="Alkaline_phosphatase_core_sf"/>
</dbReference>
<dbReference type="Gene3D" id="2.130.10.10">
    <property type="entry name" value="YVTN repeat-like/Quinoprotein amine dehydrogenase"/>
    <property type="match status" value="2"/>
</dbReference>
<dbReference type="InterPro" id="IPR015943">
    <property type="entry name" value="WD40/YVTN_repeat-like_dom_sf"/>
</dbReference>
<dbReference type="Proteomes" id="UP000652430">
    <property type="component" value="Unassembled WGS sequence"/>
</dbReference>
<evidence type="ECO:0000256" key="1">
    <source>
        <dbReference type="SAM" id="SignalP"/>
    </source>
</evidence>
<feature type="signal peptide" evidence="1">
    <location>
        <begin position="1"/>
        <end position="21"/>
    </location>
</feature>
<keyword evidence="3" id="KW-1185">Reference proteome</keyword>
<dbReference type="InterPro" id="IPR011044">
    <property type="entry name" value="Quino_amine_DH_bsu"/>
</dbReference>
<evidence type="ECO:0000313" key="2">
    <source>
        <dbReference type="EMBL" id="GHH07614.1"/>
    </source>
</evidence>
<dbReference type="PANTHER" id="PTHR47197">
    <property type="entry name" value="PROTEIN NIRF"/>
    <property type="match status" value="1"/>
</dbReference>
<protein>
    <recommendedName>
        <fullName evidence="4">Phosphoesterase</fullName>
    </recommendedName>
</protein>
<reference evidence="3" key="1">
    <citation type="journal article" date="2019" name="Int. J. Syst. Evol. Microbiol.">
        <title>The Global Catalogue of Microorganisms (GCM) 10K type strain sequencing project: providing services to taxonomists for standard genome sequencing and annotation.</title>
        <authorList>
            <consortium name="The Broad Institute Genomics Platform"/>
            <consortium name="The Broad Institute Genome Sequencing Center for Infectious Disease"/>
            <person name="Wu L."/>
            <person name="Ma J."/>
        </authorList>
    </citation>
    <scope>NUCLEOTIDE SEQUENCE [LARGE SCALE GENOMIC DNA]</scope>
    <source>
        <strain evidence="3">CGMCC 1.8957</strain>
    </source>
</reference>
<accession>A0ABQ3LDD4</accession>
<dbReference type="InterPro" id="IPR051200">
    <property type="entry name" value="Host-pathogen_enzymatic-act"/>
</dbReference>
<dbReference type="SUPFAM" id="SSF50969">
    <property type="entry name" value="YVTN repeat-like/Quinoprotein amine dehydrogenase"/>
    <property type="match status" value="1"/>
</dbReference>
<proteinExistence type="predicted"/>
<dbReference type="PANTHER" id="PTHR47197:SF3">
    <property type="entry name" value="DIHYDRO-HEME D1 DEHYDROGENASE"/>
    <property type="match status" value="1"/>
</dbReference>
<dbReference type="EMBL" id="BNAQ01000001">
    <property type="protein sequence ID" value="GHH07614.1"/>
    <property type="molecule type" value="Genomic_DNA"/>
</dbReference>
<organism evidence="2 3">
    <name type="scientific">Sphingomonas glacialis</name>
    <dbReference type="NCBI Taxonomy" id="658225"/>
    <lineage>
        <taxon>Bacteria</taxon>
        <taxon>Pseudomonadati</taxon>
        <taxon>Pseudomonadota</taxon>
        <taxon>Alphaproteobacteria</taxon>
        <taxon>Sphingomonadales</taxon>
        <taxon>Sphingomonadaceae</taxon>
        <taxon>Sphingomonas</taxon>
    </lineage>
</organism>
<comment type="caution">
    <text evidence="2">The sequence shown here is derived from an EMBL/GenBank/DDBJ whole genome shotgun (WGS) entry which is preliminary data.</text>
</comment>
<evidence type="ECO:0008006" key="4">
    <source>
        <dbReference type="Google" id="ProtNLM"/>
    </source>
</evidence>